<organism evidence="2 3">
    <name type="scientific">Paenibacillus catalpae</name>
    <dbReference type="NCBI Taxonomy" id="1045775"/>
    <lineage>
        <taxon>Bacteria</taxon>
        <taxon>Bacillati</taxon>
        <taxon>Bacillota</taxon>
        <taxon>Bacilli</taxon>
        <taxon>Bacillales</taxon>
        <taxon>Paenibacillaceae</taxon>
        <taxon>Paenibacillus</taxon>
    </lineage>
</organism>
<dbReference type="AlphaFoldDB" id="A0A1I2E1K6"/>
<sequence>MFDFTIVKMYYHISPEGADHPIYEIPATSFFDPAILQEALRRSGETVQATSNALPASFLGTTLCKVSIVQLLFVSMYQQLLDMYPDNLNYQVEMHDDHAHIGYRIKDIRSVPVPTEPEARKAFLLQHWEEYFTNFITPAVELIAAAGDLKPDAIWQQFSGYLKMTQDFITDYMKMPELAEQFLADGKLLTEFLDPALFNRRRNPYFLAKPRYVENPLNPEEKWLMHSSCCMYDRRENGTKCYTCPRMTEDEREARKCEMLATAAVH</sequence>
<dbReference type="RefSeq" id="WP_091188537.1">
    <property type="nucleotide sequence ID" value="NZ_FOMT01000004.1"/>
</dbReference>
<accession>A0A1I2E1K6</accession>
<gene>
    <name evidence="2" type="ORF">SAMN05216378_4380</name>
</gene>
<dbReference type="STRING" id="1045775.SAMN05216378_4380"/>
<proteinExistence type="predicted"/>
<feature type="domain" description="Ferric siderophore reductase C-terminal" evidence="1">
    <location>
        <begin position="228"/>
        <end position="246"/>
    </location>
</feature>
<reference evidence="3" key="1">
    <citation type="submission" date="2016-10" db="EMBL/GenBank/DDBJ databases">
        <authorList>
            <person name="Varghese N."/>
            <person name="Submissions S."/>
        </authorList>
    </citation>
    <scope>NUCLEOTIDE SEQUENCE [LARGE SCALE GENOMIC DNA]</scope>
    <source>
        <strain evidence="3">CGMCC 1.10784</strain>
    </source>
</reference>
<dbReference type="InterPro" id="IPR024726">
    <property type="entry name" value="FhuF_C"/>
</dbReference>
<evidence type="ECO:0000313" key="3">
    <source>
        <dbReference type="Proteomes" id="UP000198855"/>
    </source>
</evidence>
<protein>
    <submittedName>
        <fullName evidence="2">FhuF 2Fe-2S C-terminal domain-containing protein</fullName>
    </submittedName>
</protein>
<evidence type="ECO:0000259" key="1">
    <source>
        <dbReference type="Pfam" id="PF11575"/>
    </source>
</evidence>
<dbReference type="EMBL" id="FOMT01000004">
    <property type="protein sequence ID" value="SFE86458.1"/>
    <property type="molecule type" value="Genomic_DNA"/>
</dbReference>
<dbReference type="GO" id="GO:0051537">
    <property type="term" value="F:2 iron, 2 sulfur cluster binding"/>
    <property type="evidence" value="ECO:0007669"/>
    <property type="project" value="InterPro"/>
</dbReference>
<evidence type="ECO:0000313" key="2">
    <source>
        <dbReference type="EMBL" id="SFE86458.1"/>
    </source>
</evidence>
<keyword evidence="3" id="KW-1185">Reference proteome</keyword>
<dbReference type="Proteomes" id="UP000198855">
    <property type="component" value="Unassembled WGS sequence"/>
</dbReference>
<dbReference type="Pfam" id="PF11575">
    <property type="entry name" value="FhuF_C"/>
    <property type="match status" value="1"/>
</dbReference>
<name>A0A1I2E1K6_9BACL</name>